<gene>
    <name evidence="1" type="ORF">ACFSW6_13120</name>
</gene>
<accession>A0ABW5UQ59</accession>
<sequence>MASIVDTSVKHAYSSMAGAPTIAGMAGSLISALDAFLVTGWGIKAVDSAVISGGVCRMSFASGKSAAEAETVILVSGATPSGLNGEQKVTAVSNTWVEFKTNLPDGPVSGSISFKMAPLGWEKVFSKTNVAVYRQTDPASTRTYYRVDDTNALYARVQMYESMTDVDNGTAPSPQSVAGGYYWSKRSSGATSAYWVLAGDSRGVYCLISTNAASTPATNNGYALISQYMGDLISYRSGDAWCAMLTGAANASYNSTVGCLFCAAGSVGFTLKRASHGLGAAVQVARKIFGTLASISGSDSYLGYFPSAVDNGLHLSPVLLGDGPDASAPPRGIAPGILHCPQMAVLAGLGWDVALQKGQGAFTGKVLLSVTIGAASTNQGVAFLDVTGPWRS</sequence>
<proteinExistence type="predicted"/>
<comment type="caution">
    <text evidence="1">The sequence shown here is derived from an EMBL/GenBank/DDBJ whole genome shotgun (WGS) entry which is preliminary data.</text>
</comment>
<keyword evidence="2" id="KW-1185">Reference proteome</keyword>
<evidence type="ECO:0000313" key="2">
    <source>
        <dbReference type="Proteomes" id="UP001597463"/>
    </source>
</evidence>
<name>A0ABW5UQ59_9BURK</name>
<evidence type="ECO:0000313" key="1">
    <source>
        <dbReference type="EMBL" id="MFD2755034.1"/>
    </source>
</evidence>
<dbReference type="EMBL" id="JBHUMV010000006">
    <property type="protein sequence ID" value="MFD2755034.1"/>
    <property type="molecule type" value="Genomic_DNA"/>
</dbReference>
<dbReference type="Proteomes" id="UP001597463">
    <property type="component" value="Unassembled WGS sequence"/>
</dbReference>
<organism evidence="1 2">
    <name type="scientific">Comamonas terrae</name>
    <dbReference type="NCBI Taxonomy" id="673548"/>
    <lineage>
        <taxon>Bacteria</taxon>
        <taxon>Pseudomonadati</taxon>
        <taxon>Pseudomonadota</taxon>
        <taxon>Betaproteobacteria</taxon>
        <taxon>Burkholderiales</taxon>
        <taxon>Comamonadaceae</taxon>
        <taxon>Comamonas</taxon>
    </lineage>
</organism>
<protein>
    <submittedName>
        <fullName evidence="1">Uncharacterized protein</fullName>
    </submittedName>
</protein>
<dbReference type="RefSeq" id="WP_066483778.1">
    <property type="nucleotide sequence ID" value="NZ_BCNT01000026.1"/>
</dbReference>
<reference evidence="2" key="1">
    <citation type="journal article" date="2019" name="Int. J. Syst. Evol. Microbiol.">
        <title>The Global Catalogue of Microorganisms (GCM) 10K type strain sequencing project: providing services to taxonomists for standard genome sequencing and annotation.</title>
        <authorList>
            <consortium name="The Broad Institute Genomics Platform"/>
            <consortium name="The Broad Institute Genome Sequencing Center for Infectious Disease"/>
            <person name="Wu L."/>
            <person name="Ma J."/>
        </authorList>
    </citation>
    <scope>NUCLEOTIDE SEQUENCE [LARGE SCALE GENOMIC DNA]</scope>
    <source>
        <strain evidence="2">TISTR 1906</strain>
    </source>
</reference>